<dbReference type="InterPro" id="IPR043519">
    <property type="entry name" value="NT_sf"/>
</dbReference>
<dbReference type="SUPFAM" id="SSF81301">
    <property type="entry name" value="Nucleotidyltransferase"/>
    <property type="match status" value="1"/>
</dbReference>
<evidence type="ECO:0000259" key="1">
    <source>
        <dbReference type="Pfam" id="PF18765"/>
    </source>
</evidence>
<dbReference type="Pfam" id="PF18765">
    <property type="entry name" value="Polbeta"/>
    <property type="match status" value="1"/>
</dbReference>
<feature type="domain" description="Polymerase beta nucleotidyltransferase" evidence="1">
    <location>
        <begin position="10"/>
        <end position="96"/>
    </location>
</feature>
<dbReference type="EMBL" id="CP035108">
    <property type="protein sequence ID" value="QAR33179.1"/>
    <property type="molecule type" value="Genomic_DNA"/>
</dbReference>
<gene>
    <name evidence="2" type="ORF">EP073_07120</name>
</gene>
<protein>
    <submittedName>
        <fullName evidence="2">Nucleotidyltransferase domain-containing protein</fullName>
    </submittedName>
</protein>
<dbReference type="CDD" id="cd05403">
    <property type="entry name" value="NT_KNTase_like"/>
    <property type="match status" value="1"/>
</dbReference>
<dbReference type="GO" id="GO:0016740">
    <property type="term" value="F:transferase activity"/>
    <property type="evidence" value="ECO:0007669"/>
    <property type="project" value="UniProtKB-KW"/>
</dbReference>
<reference evidence="2 3" key="1">
    <citation type="submission" date="2019-01" db="EMBL/GenBank/DDBJ databases">
        <title>Geovibrio thiophilus DSM 11263, complete genome.</title>
        <authorList>
            <person name="Spring S."/>
            <person name="Bunk B."/>
            <person name="Sproer C."/>
        </authorList>
    </citation>
    <scope>NUCLEOTIDE SEQUENCE [LARGE SCALE GENOMIC DNA]</scope>
    <source>
        <strain evidence="2 3">DSM 11263</strain>
    </source>
</reference>
<organism evidence="2 3">
    <name type="scientific">Geovibrio thiophilus</name>
    <dbReference type="NCBI Taxonomy" id="139438"/>
    <lineage>
        <taxon>Bacteria</taxon>
        <taxon>Pseudomonadati</taxon>
        <taxon>Deferribacterota</taxon>
        <taxon>Deferribacteres</taxon>
        <taxon>Deferribacterales</taxon>
        <taxon>Geovibrionaceae</taxon>
        <taxon>Geovibrio</taxon>
    </lineage>
</organism>
<keyword evidence="3" id="KW-1185">Reference proteome</keyword>
<evidence type="ECO:0000313" key="2">
    <source>
        <dbReference type="EMBL" id="QAR33179.1"/>
    </source>
</evidence>
<dbReference type="KEGG" id="gtl:EP073_07120"/>
<dbReference type="RefSeq" id="WP_128466465.1">
    <property type="nucleotide sequence ID" value="NZ_CP035108.1"/>
</dbReference>
<accession>A0A3R6AY24</accession>
<name>A0A3R6AY24_9BACT</name>
<proteinExistence type="predicted"/>
<evidence type="ECO:0000313" key="3">
    <source>
        <dbReference type="Proteomes" id="UP000287502"/>
    </source>
</evidence>
<dbReference type="InterPro" id="IPR041633">
    <property type="entry name" value="Polbeta"/>
</dbReference>
<dbReference type="Gene3D" id="3.30.460.10">
    <property type="entry name" value="Beta Polymerase, domain 2"/>
    <property type="match status" value="1"/>
</dbReference>
<keyword evidence="2" id="KW-0808">Transferase</keyword>
<sequence>MINISEEYLNTITRIIKKHLSGCEIIAFGSRTTGKAKEFPDLDIAVKRNAPADILTLGKIKDELSASDIPVFVDITDWHSFSDSLKEVIEKTGRRLP</sequence>
<dbReference type="AlphaFoldDB" id="A0A3R6AY24"/>
<dbReference type="OrthoDB" id="9808659at2"/>
<dbReference type="Proteomes" id="UP000287502">
    <property type="component" value="Chromosome"/>
</dbReference>